<name>A0ABV3STU8_9HYPH</name>
<dbReference type="Proteomes" id="UP001556692">
    <property type="component" value="Unassembled WGS sequence"/>
</dbReference>
<reference evidence="2 3" key="1">
    <citation type="submission" date="2024-05" db="EMBL/GenBank/DDBJ databases">
        <authorList>
            <person name="Jiang F."/>
        </authorList>
    </citation>
    <scope>NUCLEOTIDE SEQUENCE [LARGE SCALE GENOMIC DNA]</scope>
    <source>
        <strain evidence="2 3">LZ166</strain>
    </source>
</reference>
<dbReference type="SUPFAM" id="SSF53756">
    <property type="entry name" value="UDP-Glycosyltransferase/glycogen phosphorylase"/>
    <property type="match status" value="1"/>
</dbReference>
<dbReference type="Gene3D" id="3.40.50.2000">
    <property type="entry name" value="Glycogen Phosphorylase B"/>
    <property type="match status" value="2"/>
</dbReference>
<comment type="caution">
    <text evidence="2">The sequence shown here is derived from an EMBL/GenBank/DDBJ whole genome shotgun (WGS) entry which is preliminary data.</text>
</comment>
<dbReference type="Pfam" id="PF06722">
    <property type="entry name" value="EryCIII-like_C"/>
    <property type="match status" value="1"/>
</dbReference>
<gene>
    <name evidence="2" type="ORF">ABGN05_28705</name>
</gene>
<feature type="domain" description="Erythromycin biosynthesis protein CIII-like C-terminal" evidence="1">
    <location>
        <begin position="259"/>
        <end position="321"/>
    </location>
</feature>
<protein>
    <submittedName>
        <fullName evidence="2">Nucleotide disphospho-sugar-binding domain-containing protein</fullName>
    </submittedName>
</protein>
<evidence type="ECO:0000313" key="3">
    <source>
        <dbReference type="Proteomes" id="UP001556692"/>
    </source>
</evidence>
<dbReference type="InterPro" id="IPR010610">
    <property type="entry name" value="EryCIII-like_C"/>
</dbReference>
<sequence>MPHLLRDGPIVFVAGPALGHVGRMAVIARRLRIRTDRPIVFVTPGNARYADSVLNDAFHLVRIPIPDESHKRPAEAFADGLEAVLTELKPRVLVCDLCPLRWLSAVRFPDCPRVMITNFFLAGLLPVETHQSRWLRDEDEYFTALRKRRSLQPFGSLRDLYSAEKVLLADPPPLLEALGSLPSGYVPTGHCSFHTGGTLPEPLERMSDLLLLSMGSTGALTMDGALTKRIAAWSQSSSIVYAGSRADEMRAAGVAEECYDWLPLDPVLERTRVTVTHGGAGSTYMALSHGVPVVVNPTLRNHRVLGECIEAAGIGLCIGAPSHLKKFDTVGFAGILERTRRFSEQASGLDGADIGAREIEDLA</sequence>
<dbReference type="EMBL" id="JBDPGJ010000011">
    <property type="protein sequence ID" value="MEX0409628.1"/>
    <property type="molecule type" value="Genomic_DNA"/>
</dbReference>
<accession>A0ABV3STU8</accession>
<organism evidence="2 3">
    <name type="scientific">Aquibium pacificus</name>
    <dbReference type="NCBI Taxonomy" id="3153579"/>
    <lineage>
        <taxon>Bacteria</taxon>
        <taxon>Pseudomonadati</taxon>
        <taxon>Pseudomonadota</taxon>
        <taxon>Alphaproteobacteria</taxon>
        <taxon>Hyphomicrobiales</taxon>
        <taxon>Phyllobacteriaceae</taxon>
        <taxon>Aquibium</taxon>
    </lineage>
</organism>
<evidence type="ECO:0000259" key="1">
    <source>
        <dbReference type="Pfam" id="PF06722"/>
    </source>
</evidence>
<evidence type="ECO:0000313" key="2">
    <source>
        <dbReference type="EMBL" id="MEX0409628.1"/>
    </source>
</evidence>
<proteinExistence type="predicted"/>
<keyword evidence="3" id="KW-1185">Reference proteome</keyword>